<dbReference type="Proteomes" id="UP000183413">
    <property type="component" value="Unassembled WGS sequence"/>
</dbReference>
<dbReference type="GO" id="GO:0016301">
    <property type="term" value="F:kinase activity"/>
    <property type="evidence" value="ECO:0007669"/>
    <property type="project" value="UniProtKB-KW"/>
</dbReference>
<dbReference type="EMBL" id="FOVH01000015">
    <property type="protein sequence ID" value="SFP61594.1"/>
    <property type="molecule type" value="Genomic_DNA"/>
</dbReference>
<keyword evidence="1" id="KW-0418">Kinase</keyword>
<dbReference type="AlphaFoldDB" id="A0A1I5RST8"/>
<evidence type="ECO:0000313" key="1">
    <source>
        <dbReference type="EMBL" id="SFP61594.1"/>
    </source>
</evidence>
<dbReference type="InParanoid" id="A0A1I5RST8"/>
<accession>A0A1I5RST8</accession>
<dbReference type="STRING" id="1993.SAMN04489713_115234"/>
<keyword evidence="2" id="KW-1185">Reference proteome</keyword>
<dbReference type="SUPFAM" id="SSF52540">
    <property type="entry name" value="P-loop containing nucleoside triphosphate hydrolases"/>
    <property type="match status" value="1"/>
</dbReference>
<protein>
    <submittedName>
        <fullName evidence="1">Predicted kinase</fullName>
    </submittedName>
</protein>
<dbReference type="Pfam" id="PF13671">
    <property type="entry name" value="AAA_33"/>
    <property type="match status" value="1"/>
</dbReference>
<reference evidence="1 2" key="1">
    <citation type="submission" date="2016-10" db="EMBL/GenBank/DDBJ databases">
        <authorList>
            <person name="de Groot N.N."/>
        </authorList>
    </citation>
    <scope>NUCLEOTIDE SEQUENCE [LARGE SCALE GENOMIC DNA]</scope>
    <source>
        <strain evidence="1 2">DSM 43067</strain>
    </source>
</reference>
<organism evidence="1 2">
    <name type="scientific">Actinomadura madurae</name>
    <dbReference type="NCBI Taxonomy" id="1993"/>
    <lineage>
        <taxon>Bacteria</taxon>
        <taxon>Bacillati</taxon>
        <taxon>Actinomycetota</taxon>
        <taxon>Actinomycetes</taxon>
        <taxon>Streptosporangiales</taxon>
        <taxon>Thermomonosporaceae</taxon>
        <taxon>Actinomadura</taxon>
    </lineage>
</organism>
<name>A0A1I5RST8_9ACTN</name>
<dbReference type="eggNOG" id="COG0645">
    <property type="taxonomic scope" value="Bacteria"/>
</dbReference>
<keyword evidence="1" id="KW-0808">Transferase</keyword>
<dbReference type="InterPro" id="IPR027417">
    <property type="entry name" value="P-loop_NTPase"/>
</dbReference>
<evidence type="ECO:0000313" key="2">
    <source>
        <dbReference type="Proteomes" id="UP000183413"/>
    </source>
</evidence>
<dbReference type="Gene3D" id="3.40.50.300">
    <property type="entry name" value="P-loop containing nucleotide triphosphate hydrolases"/>
    <property type="match status" value="1"/>
</dbReference>
<proteinExistence type="predicted"/>
<sequence length="189" mass="19476">MPQCGVSKPSLIVVSGPPGTGKTTLAHRLAQGLGCPAIIRDEIKQGMVLAAAGSGTGGNDRLNLPTLSAFFDTLAVLAKAGVTVVAEAAFQDRVWRPRLEPLGDIAAVRIVRCTAPAAVAHERVARRAASDAHRAAHGDRALLEAIAAGRHSNDSFVWISLDAPTITVDTGDGYDPALPDLLAFAGGEA</sequence>
<gene>
    <name evidence="1" type="ORF">SAMN04489713_115234</name>
</gene>